<dbReference type="EMBL" id="DUZY01000001">
    <property type="protein sequence ID" value="DAD20156.1"/>
    <property type="molecule type" value="Genomic_DNA"/>
</dbReference>
<keyword evidence="3" id="KW-1185">Reference proteome</keyword>
<evidence type="ECO:0000256" key="1">
    <source>
        <dbReference type="SAM" id="SignalP"/>
    </source>
</evidence>
<gene>
    <name evidence="2" type="ORF">HUJ06_021619</name>
</gene>
<feature type="signal peptide" evidence="1">
    <location>
        <begin position="1"/>
        <end position="23"/>
    </location>
</feature>
<protein>
    <submittedName>
        <fullName evidence="2">Uncharacterized protein</fullName>
    </submittedName>
</protein>
<proteinExistence type="predicted"/>
<name>A0A822XMH8_NELNU</name>
<sequence length="49" mass="5953">MNVRKSNFFHYIGAFLMAILIHGEHPCLTQNIVNKRTYLKQTRRYYLHD</sequence>
<dbReference type="AlphaFoldDB" id="A0A822XMH8"/>
<dbReference type="Proteomes" id="UP000607653">
    <property type="component" value="Unassembled WGS sequence"/>
</dbReference>
<organism evidence="2 3">
    <name type="scientific">Nelumbo nucifera</name>
    <name type="common">Sacred lotus</name>
    <dbReference type="NCBI Taxonomy" id="4432"/>
    <lineage>
        <taxon>Eukaryota</taxon>
        <taxon>Viridiplantae</taxon>
        <taxon>Streptophyta</taxon>
        <taxon>Embryophyta</taxon>
        <taxon>Tracheophyta</taxon>
        <taxon>Spermatophyta</taxon>
        <taxon>Magnoliopsida</taxon>
        <taxon>Proteales</taxon>
        <taxon>Nelumbonaceae</taxon>
        <taxon>Nelumbo</taxon>
    </lineage>
</organism>
<accession>A0A822XMH8</accession>
<reference evidence="2 3" key="1">
    <citation type="journal article" date="2020" name="Mol. Biol. Evol.">
        <title>Distinct Expression and Methylation Patterns for Genes with Different Fates following a Single Whole-Genome Duplication in Flowering Plants.</title>
        <authorList>
            <person name="Shi T."/>
            <person name="Rahmani R.S."/>
            <person name="Gugger P.F."/>
            <person name="Wang M."/>
            <person name="Li H."/>
            <person name="Zhang Y."/>
            <person name="Li Z."/>
            <person name="Wang Q."/>
            <person name="Van de Peer Y."/>
            <person name="Marchal K."/>
            <person name="Chen J."/>
        </authorList>
    </citation>
    <scope>NUCLEOTIDE SEQUENCE [LARGE SCALE GENOMIC DNA]</scope>
    <source>
        <tissue evidence="2">Leaf</tissue>
    </source>
</reference>
<feature type="chain" id="PRO_5032401489" evidence="1">
    <location>
        <begin position="24"/>
        <end position="49"/>
    </location>
</feature>
<comment type="caution">
    <text evidence="2">The sequence shown here is derived from an EMBL/GenBank/DDBJ whole genome shotgun (WGS) entry which is preliminary data.</text>
</comment>
<evidence type="ECO:0000313" key="3">
    <source>
        <dbReference type="Proteomes" id="UP000607653"/>
    </source>
</evidence>
<evidence type="ECO:0000313" key="2">
    <source>
        <dbReference type="EMBL" id="DAD20156.1"/>
    </source>
</evidence>
<keyword evidence="1" id="KW-0732">Signal</keyword>